<name>A0A6A6BUK4_ZASCE</name>
<organism evidence="1 2">
    <name type="scientific">Zasmidium cellare ATCC 36951</name>
    <dbReference type="NCBI Taxonomy" id="1080233"/>
    <lineage>
        <taxon>Eukaryota</taxon>
        <taxon>Fungi</taxon>
        <taxon>Dikarya</taxon>
        <taxon>Ascomycota</taxon>
        <taxon>Pezizomycotina</taxon>
        <taxon>Dothideomycetes</taxon>
        <taxon>Dothideomycetidae</taxon>
        <taxon>Mycosphaerellales</taxon>
        <taxon>Mycosphaerellaceae</taxon>
        <taxon>Zasmidium</taxon>
    </lineage>
</organism>
<gene>
    <name evidence="1" type="ORF">M409DRAFT_33459</name>
</gene>
<dbReference type="GeneID" id="54563564"/>
<protein>
    <submittedName>
        <fullName evidence="1">Uncharacterized protein</fullName>
    </submittedName>
</protein>
<sequence length="118" mass="12946">RRLHTSSAKLVTINAKGVPEYKAVSIWLGGINEAFALVPIAVGEALRTMPNQSGRFPKPDTHRLTFDHSSQAFMQVSAPYPRLVLDRDLPRQSDRDTSPATLFCFAATYTIALDGTAD</sequence>
<feature type="non-terminal residue" evidence="1">
    <location>
        <position position="1"/>
    </location>
</feature>
<evidence type="ECO:0000313" key="2">
    <source>
        <dbReference type="Proteomes" id="UP000799537"/>
    </source>
</evidence>
<dbReference type="EMBL" id="ML993662">
    <property type="protein sequence ID" value="KAF2158474.1"/>
    <property type="molecule type" value="Genomic_DNA"/>
</dbReference>
<dbReference type="AlphaFoldDB" id="A0A6A6BUK4"/>
<dbReference type="Proteomes" id="UP000799537">
    <property type="component" value="Unassembled WGS sequence"/>
</dbReference>
<reference evidence="1" key="1">
    <citation type="journal article" date="2020" name="Stud. Mycol.">
        <title>101 Dothideomycetes genomes: a test case for predicting lifestyles and emergence of pathogens.</title>
        <authorList>
            <person name="Haridas S."/>
            <person name="Albert R."/>
            <person name="Binder M."/>
            <person name="Bloem J."/>
            <person name="Labutti K."/>
            <person name="Salamov A."/>
            <person name="Andreopoulos B."/>
            <person name="Baker S."/>
            <person name="Barry K."/>
            <person name="Bills G."/>
            <person name="Bluhm B."/>
            <person name="Cannon C."/>
            <person name="Castanera R."/>
            <person name="Culley D."/>
            <person name="Daum C."/>
            <person name="Ezra D."/>
            <person name="Gonzalez J."/>
            <person name="Henrissat B."/>
            <person name="Kuo A."/>
            <person name="Liang C."/>
            <person name="Lipzen A."/>
            <person name="Lutzoni F."/>
            <person name="Magnuson J."/>
            <person name="Mondo S."/>
            <person name="Nolan M."/>
            <person name="Ohm R."/>
            <person name="Pangilinan J."/>
            <person name="Park H.-J."/>
            <person name="Ramirez L."/>
            <person name="Alfaro M."/>
            <person name="Sun H."/>
            <person name="Tritt A."/>
            <person name="Yoshinaga Y."/>
            <person name="Zwiers L.-H."/>
            <person name="Turgeon B."/>
            <person name="Goodwin S."/>
            <person name="Spatafora J."/>
            <person name="Crous P."/>
            <person name="Grigoriev I."/>
        </authorList>
    </citation>
    <scope>NUCLEOTIDE SEQUENCE</scope>
    <source>
        <strain evidence="1">ATCC 36951</strain>
    </source>
</reference>
<keyword evidence="2" id="KW-1185">Reference proteome</keyword>
<dbReference type="OrthoDB" id="5330139at2759"/>
<dbReference type="RefSeq" id="XP_033659363.1">
    <property type="nucleotide sequence ID" value="XM_033810292.1"/>
</dbReference>
<evidence type="ECO:0000313" key="1">
    <source>
        <dbReference type="EMBL" id="KAF2158474.1"/>
    </source>
</evidence>
<feature type="non-terminal residue" evidence="1">
    <location>
        <position position="118"/>
    </location>
</feature>
<proteinExistence type="predicted"/>
<accession>A0A6A6BUK4</accession>